<evidence type="ECO:0000313" key="1">
    <source>
        <dbReference type="EMBL" id="KAK9098573.1"/>
    </source>
</evidence>
<organism evidence="1 2">
    <name type="scientific">Stephania yunnanensis</name>
    <dbReference type="NCBI Taxonomy" id="152371"/>
    <lineage>
        <taxon>Eukaryota</taxon>
        <taxon>Viridiplantae</taxon>
        <taxon>Streptophyta</taxon>
        <taxon>Embryophyta</taxon>
        <taxon>Tracheophyta</taxon>
        <taxon>Spermatophyta</taxon>
        <taxon>Magnoliopsida</taxon>
        <taxon>Ranunculales</taxon>
        <taxon>Menispermaceae</taxon>
        <taxon>Menispermoideae</taxon>
        <taxon>Cissampelideae</taxon>
        <taxon>Stephania</taxon>
    </lineage>
</organism>
<gene>
    <name evidence="1" type="ORF">Syun_025618</name>
</gene>
<accession>A0AAP0EZ53</accession>
<name>A0AAP0EZ53_9MAGN</name>
<dbReference type="AlphaFoldDB" id="A0AAP0EZ53"/>
<dbReference type="Proteomes" id="UP001420932">
    <property type="component" value="Unassembled WGS sequence"/>
</dbReference>
<protein>
    <submittedName>
        <fullName evidence="1">Uncharacterized protein</fullName>
    </submittedName>
</protein>
<proteinExistence type="predicted"/>
<reference evidence="1 2" key="1">
    <citation type="submission" date="2024-01" db="EMBL/GenBank/DDBJ databases">
        <title>Genome assemblies of Stephania.</title>
        <authorList>
            <person name="Yang L."/>
        </authorList>
    </citation>
    <scope>NUCLEOTIDE SEQUENCE [LARGE SCALE GENOMIC DNA]</scope>
    <source>
        <strain evidence="1">YNDBR</strain>
        <tissue evidence="1">Leaf</tissue>
    </source>
</reference>
<keyword evidence="2" id="KW-1185">Reference proteome</keyword>
<evidence type="ECO:0000313" key="2">
    <source>
        <dbReference type="Proteomes" id="UP001420932"/>
    </source>
</evidence>
<dbReference type="EMBL" id="JBBNAF010000011">
    <property type="protein sequence ID" value="KAK9098573.1"/>
    <property type="molecule type" value="Genomic_DNA"/>
</dbReference>
<sequence>MEISSHLKAMHKSRGNSQRFPMPYGFNKAYGGTRVKIGYWTKMRDFLQELVIKARRRLSASSWSNIAVESLGTYAKIKMKDYYPEAYVPNTYRGSRAIDWAKDLKGNLVNDLFARLTLMMLYLRYD</sequence>
<comment type="caution">
    <text evidence="1">The sequence shown here is derived from an EMBL/GenBank/DDBJ whole genome shotgun (WGS) entry which is preliminary data.</text>
</comment>